<reference evidence="2 3" key="1">
    <citation type="submission" date="2015-07" db="EMBL/GenBank/DDBJ databases">
        <title>Emmonsia species relationships and genome sequence.</title>
        <authorList>
            <person name="Cuomo C.A."/>
            <person name="Schwartz I.S."/>
            <person name="Kenyon C."/>
            <person name="de Hoog G.S."/>
            <person name="Govender N.P."/>
            <person name="Botha A."/>
            <person name="Moreno L."/>
            <person name="de Vries M."/>
            <person name="Munoz J.F."/>
            <person name="Stielow J.B."/>
        </authorList>
    </citation>
    <scope>NUCLEOTIDE SEQUENCE [LARGE SCALE GENOMIC DNA]</scope>
    <source>
        <strain evidence="2 3">CBS 136260</strain>
    </source>
</reference>
<organism evidence="2 3">
    <name type="scientific">Emergomyces africanus</name>
    <dbReference type="NCBI Taxonomy" id="1955775"/>
    <lineage>
        <taxon>Eukaryota</taxon>
        <taxon>Fungi</taxon>
        <taxon>Dikarya</taxon>
        <taxon>Ascomycota</taxon>
        <taxon>Pezizomycotina</taxon>
        <taxon>Eurotiomycetes</taxon>
        <taxon>Eurotiomycetidae</taxon>
        <taxon>Onygenales</taxon>
        <taxon>Ajellomycetaceae</taxon>
        <taxon>Emergomyces</taxon>
    </lineage>
</organism>
<dbReference type="InterPro" id="IPR045632">
    <property type="entry name" value="DUF6314"/>
</dbReference>
<protein>
    <recommendedName>
        <fullName evidence="1">DUF6314 domain-containing protein</fullName>
    </recommendedName>
</protein>
<dbReference type="Pfam" id="PF19834">
    <property type="entry name" value="DUF6314"/>
    <property type="match status" value="1"/>
</dbReference>
<evidence type="ECO:0000313" key="2">
    <source>
        <dbReference type="EMBL" id="OAX81538.1"/>
    </source>
</evidence>
<gene>
    <name evidence="2" type="ORF">ACJ72_04117</name>
</gene>
<dbReference type="OrthoDB" id="66881at2759"/>
<proteinExistence type="predicted"/>
<dbReference type="Proteomes" id="UP000091918">
    <property type="component" value="Unassembled WGS sequence"/>
</dbReference>
<dbReference type="STRING" id="1658172.A0A1B7NXL9"/>
<name>A0A1B7NXL9_9EURO</name>
<accession>A0A1B7NXL9</accession>
<sequence>MSKYVASRIFSSLADDPRPWVLSRTLRSDNPADLNGELRGRASFRLLNNNTRNTADGLRELLYREEGDMPGVGGGMAGAAGLRWTKKYIWRLTPWPFLMEEEDSVRELPMEQTNGGRLSVWFVKAQKPVSDSTSGAEDTMHEADYIFHGLDIIQFDSTDADESCSQVSNATIPSPPPPAPVREPNTQVVIARGQHLCVNDRYQTVYAFRMGNDPPGRILSWSSRHLIRGPKKRQDIVNLYSRDD</sequence>
<feature type="domain" description="DUF6314" evidence="1">
    <location>
        <begin position="189"/>
        <end position="242"/>
    </location>
</feature>
<keyword evidence="3" id="KW-1185">Reference proteome</keyword>
<dbReference type="AlphaFoldDB" id="A0A1B7NXL9"/>
<evidence type="ECO:0000313" key="3">
    <source>
        <dbReference type="Proteomes" id="UP000091918"/>
    </source>
</evidence>
<comment type="caution">
    <text evidence="2">The sequence shown here is derived from an EMBL/GenBank/DDBJ whole genome shotgun (WGS) entry which is preliminary data.</text>
</comment>
<dbReference type="EMBL" id="LGUA01000457">
    <property type="protein sequence ID" value="OAX81538.1"/>
    <property type="molecule type" value="Genomic_DNA"/>
</dbReference>
<evidence type="ECO:0000259" key="1">
    <source>
        <dbReference type="Pfam" id="PF19834"/>
    </source>
</evidence>